<reference evidence="9 10" key="1">
    <citation type="submission" date="2018-05" db="EMBL/GenBank/DDBJ databases">
        <title>Leucothrix arctica sp. nov., isolated from Arctic seawater.</title>
        <authorList>
            <person name="Choi A."/>
            <person name="Baek K."/>
        </authorList>
    </citation>
    <scope>NUCLEOTIDE SEQUENCE [LARGE SCALE GENOMIC DNA]</scope>
    <source>
        <strain evidence="9 10">IMCC9719</strain>
    </source>
</reference>
<keyword evidence="2 7" id="KW-0813">Transport</keyword>
<feature type="transmembrane region" description="Helical" evidence="7">
    <location>
        <begin position="384"/>
        <end position="406"/>
    </location>
</feature>
<evidence type="ECO:0000256" key="6">
    <source>
        <dbReference type="ARBA" id="ARBA00023136"/>
    </source>
</evidence>
<dbReference type="InterPro" id="IPR051393">
    <property type="entry name" value="ABC_transporter_permease"/>
</dbReference>
<accession>A0A317CEY4</accession>
<dbReference type="PANTHER" id="PTHR30193:SF37">
    <property type="entry name" value="INNER MEMBRANE ABC TRANSPORTER PERMEASE PROTEIN YCJO"/>
    <property type="match status" value="1"/>
</dbReference>
<dbReference type="SUPFAM" id="SSF161098">
    <property type="entry name" value="MetI-like"/>
    <property type="match status" value="1"/>
</dbReference>
<dbReference type="InterPro" id="IPR035906">
    <property type="entry name" value="MetI-like_sf"/>
</dbReference>
<comment type="subcellular location">
    <subcellularLocation>
        <location evidence="1 7">Cell membrane</location>
        <topology evidence="1 7">Multi-pass membrane protein</topology>
    </subcellularLocation>
</comment>
<keyword evidence="4 7" id="KW-0812">Transmembrane</keyword>
<dbReference type="OrthoDB" id="9785347at2"/>
<evidence type="ECO:0000256" key="5">
    <source>
        <dbReference type="ARBA" id="ARBA00022989"/>
    </source>
</evidence>
<dbReference type="GO" id="GO:0005886">
    <property type="term" value="C:plasma membrane"/>
    <property type="evidence" value="ECO:0007669"/>
    <property type="project" value="UniProtKB-SubCell"/>
</dbReference>
<evidence type="ECO:0000313" key="10">
    <source>
        <dbReference type="Proteomes" id="UP000245506"/>
    </source>
</evidence>
<dbReference type="GO" id="GO:0055085">
    <property type="term" value="P:transmembrane transport"/>
    <property type="evidence" value="ECO:0007669"/>
    <property type="project" value="InterPro"/>
</dbReference>
<dbReference type="CDD" id="cd06261">
    <property type="entry name" value="TM_PBP2"/>
    <property type="match status" value="1"/>
</dbReference>
<comment type="similarity">
    <text evidence="7">Belongs to the binding-protein-dependent transport system permease family.</text>
</comment>
<feature type="transmembrane region" description="Helical" evidence="7">
    <location>
        <begin position="327"/>
        <end position="349"/>
    </location>
</feature>
<evidence type="ECO:0000256" key="7">
    <source>
        <dbReference type="RuleBase" id="RU363032"/>
    </source>
</evidence>
<keyword evidence="10" id="KW-1185">Reference proteome</keyword>
<feature type="transmembrane region" description="Helical" evidence="7">
    <location>
        <begin position="179"/>
        <end position="205"/>
    </location>
</feature>
<keyword evidence="5 7" id="KW-1133">Transmembrane helix</keyword>
<evidence type="ECO:0000256" key="1">
    <source>
        <dbReference type="ARBA" id="ARBA00004651"/>
    </source>
</evidence>
<sequence>MARREAKLAYSMLLPTIFVVLAIVLLPLAATFWISVKPVTLNDLRAPEATAKARLRGSLEAAGDSAILEFRLRNTSQQKPVSDITFKATMPTGITITEVDPRCQYAAPDLSCDFDDFPAKFSERLKIPVTADASYIKNPVPLKSITPLMSGTSDNVLTNFSFTTSNFTKIFDSESFWHVLWVTMVYTFAGTIGALIMGLFAAQLLQREFKGRTVVRGLFLFPYVAPVIAMAFTWLVLFDPYSGVVNALLKQMGVVSESINFFGIRDTPIDLFGMEFQFPVALSMVIAFEIWRYFPLAFMFIMARMQSIPTDMYEAAEMDGASPLQQFWSLSLPQLAGILAVLFLLRFIWTFNKFDDIFLLTGGNAGTRTLTVDVYEQAFALSNLGAGSAVAVVIFVLLLIMSLLYFRSIPKEEGL</sequence>
<dbReference type="AlphaFoldDB" id="A0A317CEY4"/>
<dbReference type="EMBL" id="QGKL01000024">
    <property type="protein sequence ID" value="PWQ96957.1"/>
    <property type="molecule type" value="Genomic_DNA"/>
</dbReference>
<dbReference type="Pfam" id="PF00528">
    <property type="entry name" value="BPD_transp_1"/>
    <property type="match status" value="1"/>
</dbReference>
<evidence type="ECO:0000259" key="8">
    <source>
        <dbReference type="PROSITE" id="PS50928"/>
    </source>
</evidence>
<name>A0A317CEY4_9GAMM</name>
<gene>
    <name evidence="9" type="ORF">DKT75_07930</name>
</gene>
<evidence type="ECO:0000313" key="9">
    <source>
        <dbReference type="EMBL" id="PWQ96957.1"/>
    </source>
</evidence>
<dbReference type="PROSITE" id="PS50928">
    <property type="entry name" value="ABC_TM1"/>
    <property type="match status" value="1"/>
</dbReference>
<keyword evidence="3" id="KW-1003">Cell membrane</keyword>
<feature type="transmembrane region" description="Helical" evidence="7">
    <location>
        <begin position="280"/>
        <end position="303"/>
    </location>
</feature>
<dbReference type="PANTHER" id="PTHR30193">
    <property type="entry name" value="ABC TRANSPORTER PERMEASE PROTEIN"/>
    <property type="match status" value="1"/>
</dbReference>
<dbReference type="Gene3D" id="1.10.3720.10">
    <property type="entry name" value="MetI-like"/>
    <property type="match status" value="1"/>
</dbReference>
<organism evidence="9 10">
    <name type="scientific">Leucothrix arctica</name>
    <dbReference type="NCBI Taxonomy" id="1481894"/>
    <lineage>
        <taxon>Bacteria</taxon>
        <taxon>Pseudomonadati</taxon>
        <taxon>Pseudomonadota</taxon>
        <taxon>Gammaproteobacteria</taxon>
        <taxon>Thiotrichales</taxon>
        <taxon>Thiotrichaceae</taxon>
        <taxon>Leucothrix</taxon>
    </lineage>
</organism>
<feature type="domain" description="ABC transmembrane type-1" evidence="8">
    <location>
        <begin position="180"/>
        <end position="405"/>
    </location>
</feature>
<proteinExistence type="inferred from homology"/>
<protein>
    <submittedName>
        <fullName evidence="9">Transporter</fullName>
    </submittedName>
</protein>
<evidence type="ECO:0000256" key="3">
    <source>
        <dbReference type="ARBA" id="ARBA00022475"/>
    </source>
</evidence>
<evidence type="ECO:0000256" key="4">
    <source>
        <dbReference type="ARBA" id="ARBA00022692"/>
    </source>
</evidence>
<keyword evidence="6 7" id="KW-0472">Membrane</keyword>
<feature type="transmembrane region" description="Helical" evidence="7">
    <location>
        <begin position="217"/>
        <end position="237"/>
    </location>
</feature>
<evidence type="ECO:0000256" key="2">
    <source>
        <dbReference type="ARBA" id="ARBA00022448"/>
    </source>
</evidence>
<comment type="caution">
    <text evidence="9">The sequence shown here is derived from an EMBL/GenBank/DDBJ whole genome shotgun (WGS) entry which is preliminary data.</text>
</comment>
<feature type="transmembrane region" description="Helical" evidence="7">
    <location>
        <begin position="12"/>
        <end position="34"/>
    </location>
</feature>
<dbReference type="Proteomes" id="UP000245506">
    <property type="component" value="Unassembled WGS sequence"/>
</dbReference>
<dbReference type="InterPro" id="IPR000515">
    <property type="entry name" value="MetI-like"/>
</dbReference>